<dbReference type="EMBL" id="OU015566">
    <property type="protein sequence ID" value="CAG5103364.1"/>
    <property type="molecule type" value="Genomic_DNA"/>
</dbReference>
<keyword evidence="2" id="KW-0472">Membrane</keyword>
<gene>
    <name evidence="3" type="ORF">OKIOD_LOCUS9504</name>
</gene>
<sequence>MVLALVFVIIGQILMFVCGGWNHLLSRSKEENPRIFKNLVRVSAFFFFLAGVFLIIVSSLFTDIILKSYSSDTKFGPVNGNIVVQQQNQNTVRYEFGVCLYLGFIFGFFELSLGLATLCLNPYLKRNQEEEEPDERSDLQYGYDGETFHSYQ</sequence>
<accession>A0ABN7SQ33</accession>
<dbReference type="Gene3D" id="1.20.140.150">
    <property type="match status" value="1"/>
</dbReference>
<evidence type="ECO:0000313" key="3">
    <source>
        <dbReference type="EMBL" id="CAG5103364.1"/>
    </source>
</evidence>
<evidence type="ECO:0000256" key="1">
    <source>
        <dbReference type="SAM" id="MobiDB-lite"/>
    </source>
</evidence>
<proteinExistence type="predicted"/>
<feature type="transmembrane region" description="Helical" evidence="2">
    <location>
        <begin position="45"/>
        <end position="66"/>
    </location>
</feature>
<dbReference type="Proteomes" id="UP001158576">
    <property type="component" value="Chromosome 1"/>
</dbReference>
<evidence type="ECO:0000256" key="2">
    <source>
        <dbReference type="SAM" id="Phobius"/>
    </source>
</evidence>
<keyword evidence="2" id="KW-0812">Transmembrane</keyword>
<protein>
    <submittedName>
        <fullName evidence="3">Oidioi.mRNA.OKI2018_I69.chr1.g739.t1.cds</fullName>
    </submittedName>
</protein>
<feature type="transmembrane region" description="Helical" evidence="2">
    <location>
        <begin position="100"/>
        <end position="120"/>
    </location>
</feature>
<evidence type="ECO:0000313" key="4">
    <source>
        <dbReference type="Proteomes" id="UP001158576"/>
    </source>
</evidence>
<name>A0ABN7SQ33_OIKDI</name>
<keyword evidence="4" id="KW-1185">Reference proteome</keyword>
<feature type="region of interest" description="Disordered" evidence="1">
    <location>
        <begin position="130"/>
        <end position="152"/>
    </location>
</feature>
<feature type="transmembrane region" description="Helical" evidence="2">
    <location>
        <begin position="6"/>
        <end position="25"/>
    </location>
</feature>
<reference evidence="3 4" key="1">
    <citation type="submission" date="2021-04" db="EMBL/GenBank/DDBJ databases">
        <authorList>
            <person name="Bliznina A."/>
        </authorList>
    </citation>
    <scope>NUCLEOTIDE SEQUENCE [LARGE SCALE GENOMIC DNA]</scope>
</reference>
<organism evidence="3 4">
    <name type="scientific">Oikopleura dioica</name>
    <name type="common">Tunicate</name>
    <dbReference type="NCBI Taxonomy" id="34765"/>
    <lineage>
        <taxon>Eukaryota</taxon>
        <taxon>Metazoa</taxon>
        <taxon>Chordata</taxon>
        <taxon>Tunicata</taxon>
        <taxon>Appendicularia</taxon>
        <taxon>Copelata</taxon>
        <taxon>Oikopleuridae</taxon>
        <taxon>Oikopleura</taxon>
    </lineage>
</organism>
<keyword evidence="2" id="KW-1133">Transmembrane helix</keyword>